<dbReference type="EC" id="1.6.5.4" evidence="8"/>
<keyword evidence="6" id="KW-0520">NAD</keyword>
<dbReference type="InterPro" id="IPR016156">
    <property type="entry name" value="FAD/NAD-linked_Rdtase_dimer_sf"/>
</dbReference>
<dbReference type="InterPro" id="IPR036188">
    <property type="entry name" value="FAD/NAD-bd_sf"/>
</dbReference>
<evidence type="ECO:0000313" key="13">
    <source>
        <dbReference type="Proteomes" id="UP001497444"/>
    </source>
</evidence>
<evidence type="ECO:0000256" key="2">
    <source>
        <dbReference type="ARBA" id="ARBA00006442"/>
    </source>
</evidence>
<evidence type="ECO:0000313" key="12">
    <source>
        <dbReference type="EMBL" id="CAK9263326.1"/>
    </source>
</evidence>
<evidence type="ECO:0000256" key="9">
    <source>
        <dbReference type="ARBA" id="ARBA00048948"/>
    </source>
</evidence>
<dbReference type="Proteomes" id="UP001497444">
    <property type="component" value="Chromosome 15"/>
</dbReference>
<evidence type="ECO:0000256" key="8">
    <source>
        <dbReference type="ARBA" id="ARBA00038920"/>
    </source>
</evidence>
<reference evidence="12" key="1">
    <citation type="submission" date="2024-02" db="EMBL/GenBank/DDBJ databases">
        <authorList>
            <consortium name="ELIXIR-Norway"/>
            <consortium name="Elixir Norway"/>
        </authorList>
    </citation>
    <scope>NUCLEOTIDE SEQUENCE</scope>
</reference>
<sequence length="434" mass="46980">MTEKVYKYVIVGGGVSAGYAAREFVQQGLKPGELAIFSSEEFAPYERPTLSKAYLFPEGAARLPNFHVCAGSGGTKQPPEWYTEHGIDLYLSTEVKILDVEAKSLTTSAGATYKYETVIVATGATFVRLADSGVPGADAQGIYYLREIDDADKLLAAIKDKKDGPAVVIGGGYIGLELTACLVKNDVKVTMVYPGPHCMPRLFTPELAAFYEGYYEAKGVTIVKGPRATEFEKDESGQVKTVKLKDGTTIQADIVVVGVGAKPRLELLKGQVAEEKGGFKVDGFFKTSVPHVYAVGDIAAFPMKIYGDIRRVEHVDHARKSAIQAVQAIKAEEKGETIPEYDYLPYFYSRSFDLSWQFYGDNVGEAVTWGREAAQASSSKFGTYWVKDGKVVGAFLEGGSPEENKAIAKVAKEQPAVSSKDELLSAGLSFATTI</sequence>
<dbReference type="InterPro" id="IPR048618">
    <property type="entry name" value="MDHAR3-like_C"/>
</dbReference>
<feature type="domain" description="Monodehydroascorbate reductase 3-like C-terminal" evidence="11">
    <location>
        <begin position="344"/>
        <end position="431"/>
    </location>
</feature>
<dbReference type="PANTHER" id="PTHR43557:SF5">
    <property type="entry name" value="MONODEHYDROASCORBATE REDUCTASE 1, PEROXISOMAL"/>
    <property type="match status" value="1"/>
</dbReference>
<evidence type="ECO:0000256" key="4">
    <source>
        <dbReference type="ARBA" id="ARBA00022827"/>
    </source>
</evidence>
<evidence type="ECO:0000256" key="3">
    <source>
        <dbReference type="ARBA" id="ARBA00022630"/>
    </source>
</evidence>
<name>A0ABP0WAY2_9BRYO</name>
<dbReference type="SUPFAM" id="SSF51905">
    <property type="entry name" value="FAD/NAD(P)-binding domain"/>
    <property type="match status" value="1"/>
</dbReference>
<comment type="catalytic activity">
    <reaction evidence="9">
        <text>2 monodehydro-L-ascorbate radical + NADH + H(+) = 2 L-ascorbate + NAD(+)</text>
        <dbReference type="Rhea" id="RHEA:14581"/>
        <dbReference type="ChEBI" id="CHEBI:15378"/>
        <dbReference type="ChEBI" id="CHEBI:38290"/>
        <dbReference type="ChEBI" id="CHEBI:57540"/>
        <dbReference type="ChEBI" id="CHEBI:57945"/>
        <dbReference type="ChEBI" id="CHEBI:59513"/>
        <dbReference type="EC" id="1.6.5.4"/>
    </reaction>
</comment>
<keyword evidence="7" id="KW-0676">Redox-active center</keyword>
<evidence type="ECO:0000256" key="1">
    <source>
        <dbReference type="ARBA" id="ARBA00001974"/>
    </source>
</evidence>
<dbReference type="Gene3D" id="3.30.390.30">
    <property type="match status" value="1"/>
</dbReference>
<keyword evidence="3" id="KW-0285">Flavoprotein</keyword>
<dbReference type="EMBL" id="OZ020110">
    <property type="protein sequence ID" value="CAK9263326.1"/>
    <property type="molecule type" value="Genomic_DNA"/>
</dbReference>
<evidence type="ECO:0000256" key="5">
    <source>
        <dbReference type="ARBA" id="ARBA00023002"/>
    </source>
</evidence>
<dbReference type="Pfam" id="PF07992">
    <property type="entry name" value="Pyr_redox_2"/>
    <property type="match status" value="1"/>
</dbReference>
<evidence type="ECO:0000259" key="11">
    <source>
        <dbReference type="Pfam" id="PF21791"/>
    </source>
</evidence>
<keyword evidence="5" id="KW-0560">Oxidoreductase</keyword>
<dbReference type="InterPro" id="IPR050446">
    <property type="entry name" value="FAD-oxidoreductase/Apoptosis"/>
</dbReference>
<dbReference type="Gene3D" id="3.50.50.60">
    <property type="entry name" value="FAD/NAD(P)-binding domain"/>
    <property type="match status" value="2"/>
</dbReference>
<dbReference type="SUPFAM" id="SSF55424">
    <property type="entry name" value="FAD/NAD-linked reductases, dimerisation (C-terminal) domain"/>
    <property type="match status" value="1"/>
</dbReference>
<keyword evidence="4" id="KW-0274">FAD</keyword>
<evidence type="ECO:0000256" key="6">
    <source>
        <dbReference type="ARBA" id="ARBA00023027"/>
    </source>
</evidence>
<comment type="similarity">
    <text evidence="2">Belongs to the FAD-dependent oxidoreductase family.</text>
</comment>
<dbReference type="PRINTS" id="PR00411">
    <property type="entry name" value="PNDRDTASEI"/>
</dbReference>
<proteinExistence type="inferred from homology"/>
<dbReference type="InterPro" id="IPR023753">
    <property type="entry name" value="FAD/NAD-binding_dom"/>
</dbReference>
<accession>A0ABP0WAY2</accession>
<evidence type="ECO:0000256" key="7">
    <source>
        <dbReference type="ARBA" id="ARBA00023284"/>
    </source>
</evidence>
<dbReference type="Pfam" id="PF21791">
    <property type="entry name" value="MDHAR3-like_C"/>
    <property type="match status" value="1"/>
</dbReference>
<protein>
    <recommendedName>
        <fullName evidence="8">monodehydroascorbate reductase (NADH)</fullName>
        <ecNumber evidence="8">1.6.5.4</ecNumber>
    </recommendedName>
</protein>
<dbReference type="PANTHER" id="PTHR43557">
    <property type="entry name" value="APOPTOSIS-INDUCING FACTOR 1"/>
    <property type="match status" value="1"/>
</dbReference>
<evidence type="ECO:0000259" key="10">
    <source>
        <dbReference type="Pfam" id="PF07992"/>
    </source>
</evidence>
<keyword evidence="13" id="KW-1185">Reference proteome</keyword>
<comment type="cofactor">
    <cofactor evidence="1">
        <name>FAD</name>
        <dbReference type="ChEBI" id="CHEBI:57692"/>
    </cofactor>
</comment>
<organism evidence="12 13">
    <name type="scientific">Sphagnum jensenii</name>
    <dbReference type="NCBI Taxonomy" id="128206"/>
    <lineage>
        <taxon>Eukaryota</taxon>
        <taxon>Viridiplantae</taxon>
        <taxon>Streptophyta</taxon>
        <taxon>Embryophyta</taxon>
        <taxon>Bryophyta</taxon>
        <taxon>Sphagnophytina</taxon>
        <taxon>Sphagnopsida</taxon>
        <taxon>Sphagnales</taxon>
        <taxon>Sphagnaceae</taxon>
        <taxon>Sphagnum</taxon>
    </lineage>
</organism>
<dbReference type="PRINTS" id="PR00368">
    <property type="entry name" value="FADPNR"/>
</dbReference>
<gene>
    <name evidence="12" type="ORF">CSSPJE1EN1_LOCUS8804</name>
</gene>
<feature type="domain" description="FAD/NAD(P)-binding" evidence="10">
    <location>
        <begin position="6"/>
        <end position="322"/>
    </location>
</feature>